<organism evidence="2 3">
    <name type="scientific">Veronia pacifica</name>
    <dbReference type="NCBI Taxonomy" id="1080227"/>
    <lineage>
        <taxon>Bacteria</taxon>
        <taxon>Pseudomonadati</taxon>
        <taxon>Pseudomonadota</taxon>
        <taxon>Gammaproteobacteria</taxon>
        <taxon>Vibrionales</taxon>
        <taxon>Vibrionaceae</taxon>
        <taxon>Veronia</taxon>
    </lineage>
</organism>
<feature type="compositionally biased region" description="Basic and acidic residues" evidence="1">
    <location>
        <begin position="348"/>
        <end position="357"/>
    </location>
</feature>
<dbReference type="STRING" id="1080227.A8L45_16415"/>
<dbReference type="EMBL" id="LYBM01000033">
    <property type="protein sequence ID" value="ODA31588.1"/>
    <property type="molecule type" value="Genomic_DNA"/>
</dbReference>
<feature type="compositionally biased region" description="Low complexity" evidence="1">
    <location>
        <begin position="115"/>
        <end position="127"/>
    </location>
</feature>
<feature type="compositionally biased region" description="Low complexity" evidence="1">
    <location>
        <begin position="262"/>
        <end position="274"/>
    </location>
</feature>
<dbReference type="OrthoDB" id="5917865at2"/>
<dbReference type="AlphaFoldDB" id="A0A1C3EEC3"/>
<evidence type="ECO:0000313" key="3">
    <source>
        <dbReference type="Proteomes" id="UP000094936"/>
    </source>
</evidence>
<feature type="compositionally biased region" description="Polar residues" evidence="1">
    <location>
        <begin position="140"/>
        <end position="152"/>
    </location>
</feature>
<protein>
    <submittedName>
        <fullName evidence="2">Uncharacterized protein</fullName>
    </submittedName>
</protein>
<dbReference type="RefSeq" id="WP_068904241.1">
    <property type="nucleotide sequence ID" value="NZ_JBHUIF010000033.1"/>
</dbReference>
<feature type="region of interest" description="Disordered" evidence="1">
    <location>
        <begin position="43"/>
        <end position="357"/>
    </location>
</feature>
<evidence type="ECO:0000313" key="2">
    <source>
        <dbReference type="EMBL" id="ODA31588.1"/>
    </source>
</evidence>
<gene>
    <name evidence="2" type="ORF">A8L45_16415</name>
</gene>
<evidence type="ECO:0000256" key="1">
    <source>
        <dbReference type="SAM" id="MobiDB-lite"/>
    </source>
</evidence>
<feature type="compositionally biased region" description="Basic and acidic residues" evidence="1">
    <location>
        <begin position="194"/>
        <end position="232"/>
    </location>
</feature>
<reference evidence="2 3" key="1">
    <citation type="submission" date="2016-05" db="EMBL/GenBank/DDBJ databases">
        <title>Genomic Taxonomy of the Vibrionaceae.</title>
        <authorList>
            <person name="Gomez-Gil B."/>
            <person name="Enciso-Ibarra J."/>
        </authorList>
    </citation>
    <scope>NUCLEOTIDE SEQUENCE [LARGE SCALE GENOMIC DNA]</scope>
    <source>
        <strain evidence="2 3">CAIM 1920</strain>
    </source>
</reference>
<name>A0A1C3EEC3_9GAMM</name>
<accession>A0A1C3EEC3</accession>
<feature type="compositionally biased region" description="Low complexity" evidence="1">
    <location>
        <begin position="69"/>
        <end position="87"/>
    </location>
</feature>
<keyword evidence="3" id="KW-1185">Reference proteome</keyword>
<dbReference type="Proteomes" id="UP000094936">
    <property type="component" value="Unassembled WGS sequence"/>
</dbReference>
<sequence length="357" mass="38459">MSRVLSQYLRRQLVGEQSLKPIVQSYYSGLGAEQAGSVLTGLHKPESAQAHGRQDSELAVSQQRRAQDSEPTFSSPTSTESPVSQPPNIGQDSPPPTASSQVQPRLSDPLRPPASKTMSRESSVSSSTGIQQDIPGESKTVVSSAPRTSSANHPDPGDSQRSPKYQASFPASAKAKESAIVEPSKPSPSQPPQRDQKEKRPPEARMDRRNPRSFDEARFSDKAGSLDEKSNKASDSTSAQRSEHDISAVLNPPIHSTEQKSNDSAPSASSNNAHSHARRDFTQQVAAAILSGDSGPERPYAELPSKQEAGSDNLEVSVTIGHVSVMPSQTEPSPKKASWKPPISLSDYLRERKEGKR</sequence>
<comment type="caution">
    <text evidence="2">The sequence shown here is derived from an EMBL/GenBank/DDBJ whole genome shotgun (WGS) entry which is preliminary data.</text>
</comment>
<proteinExistence type="predicted"/>